<name>A0A412X055_9BACT</name>
<dbReference type="AlphaFoldDB" id="A0A412X055"/>
<dbReference type="STRING" id="1121130.GCA_000519105_01700"/>
<dbReference type="PROSITE" id="PS50213">
    <property type="entry name" value="FAS1"/>
    <property type="match status" value="1"/>
</dbReference>
<accession>A0A412X055</accession>
<dbReference type="InterPro" id="IPR036378">
    <property type="entry name" value="FAS1_dom_sf"/>
</dbReference>
<reference evidence="2 3" key="1">
    <citation type="submission" date="2018-08" db="EMBL/GenBank/DDBJ databases">
        <title>A genome reference for cultivated species of the human gut microbiota.</title>
        <authorList>
            <person name="Zou Y."/>
            <person name="Xue W."/>
            <person name="Luo G."/>
        </authorList>
    </citation>
    <scope>NUCLEOTIDE SEQUENCE [LARGE SCALE GENOMIC DNA]</scope>
    <source>
        <strain evidence="2 3">AF14-49</strain>
    </source>
</reference>
<sequence length="207" mass="23542">MKTMRNIGIILVLLSLFSCETKYNYIDSGLANGRFDGTMYDYLHSNSYDWDSTLLLVERAGLEDLFQGKQAGYEKITFFGPTNLSILRWMIEQGYSAIREIPEATCRELILRHIVAGIHWRDDIPRGKQVLGETQGKGGEVFTSAFGTKFWVYSFQDTYHDIPDVGPVYLYVTSFDTRTQIDVASTDIETDNGVVHSLNYSYTLGQL</sequence>
<dbReference type="Pfam" id="PF02469">
    <property type="entry name" value="Fasciclin"/>
    <property type="match status" value="1"/>
</dbReference>
<proteinExistence type="predicted"/>
<evidence type="ECO:0000313" key="3">
    <source>
        <dbReference type="Proteomes" id="UP000283589"/>
    </source>
</evidence>
<dbReference type="Gene3D" id="2.30.180.10">
    <property type="entry name" value="FAS1 domain"/>
    <property type="match status" value="1"/>
</dbReference>
<feature type="domain" description="FAS1" evidence="1">
    <location>
        <begin position="36"/>
        <end position="202"/>
    </location>
</feature>
<dbReference type="InterPro" id="IPR000782">
    <property type="entry name" value="FAS1_domain"/>
</dbReference>
<dbReference type="Proteomes" id="UP000283589">
    <property type="component" value="Unassembled WGS sequence"/>
</dbReference>
<dbReference type="EMBL" id="QRZA01000012">
    <property type="protein sequence ID" value="RGV33620.1"/>
    <property type="molecule type" value="Genomic_DNA"/>
</dbReference>
<dbReference type="SUPFAM" id="SSF82153">
    <property type="entry name" value="FAS1 domain"/>
    <property type="match status" value="1"/>
</dbReference>
<dbReference type="PROSITE" id="PS51257">
    <property type="entry name" value="PROKAR_LIPOPROTEIN"/>
    <property type="match status" value="1"/>
</dbReference>
<organism evidence="2 3">
    <name type="scientific">Butyricimonas virosa</name>
    <dbReference type="NCBI Taxonomy" id="544645"/>
    <lineage>
        <taxon>Bacteria</taxon>
        <taxon>Pseudomonadati</taxon>
        <taxon>Bacteroidota</taxon>
        <taxon>Bacteroidia</taxon>
        <taxon>Bacteroidales</taxon>
        <taxon>Odoribacteraceae</taxon>
        <taxon>Butyricimonas</taxon>
    </lineage>
</organism>
<comment type="caution">
    <text evidence="2">The sequence shown here is derived from an EMBL/GenBank/DDBJ whole genome shotgun (WGS) entry which is preliminary data.</text>
</comment>
<protein>
    <recommendedName>
        <fullName evidence="1">FAS1 domain-containing protein</fullName>
    </recommendedName>
</protein>
<gene>
    <name evidence="2" type="ORF">DWW18_10675</name>
</gene>
<evidence type="ECO:0000259" key="1">
    <source>
        <dbReference type="PROSITE" id="PS50213"/>
    </source>
</evidence>
<evidence type="ECO:0000313" key="2">
    <source>
        <dbReference type="EMBL" id="RGV33620.1"/>
    </source>
</evidence>